<keyword evidence="9" id="KW-1185">Reference proteome</keyword>
<accession>A0A8M8V311</accession>
<evidence type="ECO:0000256" key="4">
    <source>
        <dbReference type="ARBA" id="ARBA00022968"/>
    </source>
</evidence>
<keyword evidence="3" id="KW-0808">Transferase</keyword>
<dbReference type="GO" id="GO:0000139">
    <property type="term" value="C:Golgi membrane"/>
    <property type="evidence" value="ECO:0007669"/>
    <property type="project" value="UniProtKB-SubCell"/>
</dbReference>
<evidence type="ECO:0000256" key="2">
    <source>
        <dbReference type="ARBA" id="ARBA00010271"/>
    </source>
</evidence>
<evidence type="ECO:0000259" key="8">
    <source>
        <dbReference type="Pfam" id="PF03016"/>
    </source>
</evidence>
<protein>
    <submittedName>
        <fullName evidence="10">Xyloglucan galactosyltransferase MUR3-like</fullName>
    </submittedName>
</protein>
<sequence length="780" mass="88185">MKNFSNPKQKNPFGLPKSLNHLMPPQAAPGHFENVRLAGRNVGASMIMGDGGSSESPGSCSINIYINNDIQGINNSVLIGSEVKMGDPGVSLCLEEVKMDRGFRLITKKKERDFATWVLLIAFIILVISVFAYLIMLFSENLMRRRQAAVLTSGEIMEKGQGKSQISCLCLLALLSSFIWICLLYFHFMVLGGRTVTDTSPELNLVPIEATSLNSLPLDSNPSPISHSVTVHRPEVDVGLQRGRVVDNASKDEVPSQVKPRERVAGYASKDKIPDQVKPINVKSPPLGEKIKDKQNYPFMRALRTVDNKSDPCGGRYIYVHNLPPRFNEDMLKECKSLSMWTNMCKFTTNAGLGPPLENVEGVFSDTGWYATNQFAVDVIFGNRMKQYECLTNDSSLAAAIFVPFYAGFDIARYLWGYNVSTRDAASLALVDWLMKRPEWKIMGGKDHFLVGGRITWDFRRLTDQESDWGNKLLFLPAARNMSMLVVESSPWHGNDFGIPYPTYFHPAKDAEVFAWQNRMRKLERKYLFCFAGAPRPGNRKSIRGQIIDQCKNSKVCKLLECDFGESKCHSPSSIMQMFQSSLFCLQPPGDSFTRRSAFDSMLAGCIPVFFHPGSAYTQYTWHLPKNYSQYSVLIAEGDIRRNVSIEQQLKTISVKKVKEMREAVINLIPRVIYADPRSKLETLKDAFDIAVQAVINKVTKLRKDMVEGRKDDFIEELSWKYALLEEGQYIGPHEWDPFFAKRKKDGEPDTDTTRMKTCNMLRVGLCLLLLFPMFLILLL</sequence>
<evidence type="ECO:0000256" key="7">
    <source>
        <dbReference type="SAM" id="Phobius"/>
    </source>
</evidence>
<keyword evidence="7" id="KW-0812">Transmembrane</keyword>
<dbReference type="GO" id="GO:0016757">
    <property type="term" value="F:glycosyltransferase activity"/>
    <property type="evidence" value="ECO:0007669"/>
    <property type="project" value="UniProtKB-KW"/>
</dbReference>
<keyword evidence="5" id="KW-0333">Golgi apparatus</keyword>
<gene>
    <name evidence="10" type="primary">LOC105163592</name>
</gene>
<evidence type="ECO:0000313" key="10">
    <source>
        <dbReference type="RefSeq" id="XP_020550476.1"/>
    </source>
</evidence>
<comment type="subcellular location">
    <subcellularLocation>
        <location evidence="1">Golgi apparatus membrane</location>
        <topology evidence="1">Single-pass type II membrane protein</topology>
    </subcellularLocation>
</comment>
<feature type="transmembrane region" description="Helical" evidence="7">
    <location>
        <begin position="166"/>
        <end position="188"/>
    </location>
</feature>
<keyword evidence="7" id="KW-1133">Transmembrane helix</keyword>
<dbReference type="PANTHER" id="PTHR11062">
    <property type="entry name" value="EXOSTOSIN HEPARAN SULFATE GLYCOSYLTRANSFERASE -RELATED"/>
    <property type="match status" value="1"/>
</dbReference>
<reference evidence="10" key="1">
    <citation type="submission" date="2025-08" db="UniProtKB">
        <authorList>
            <consortium name="RefSeq"/>
        </authorList>
    </citation>
    <scope>IDENTIFICATION</scope>
</reference>
<dbReference type="PANTHER" id="PTHR11062:SF56">
    <property type="entry name" value="XYLOGLUCAN GALACTOSYLTRANSFERASE MUR3"/>
    <property type="match status" value="1"/>
</dbReference>
<evidence type="ECO:0000256" key="1">
    <source>
        <dbReference type="ARBA" id="ARBA00004323"/>
    </source>
</evidence>
<dbReference type="AlphaFoldDB" id="A0A8M8V311"/>
<dbReference type="Proteomes" id="UP000504604">
    <property type="component" value="Linkage group LG6"/>
</dbReference>
<evidence type="ECO:0000256" key="3">
    <source>
        <dbReference type="ARBA" id="ARBA00022676"/>
    </source>
</evidence>
<dbReference type="OrthoDB" id="1924787at2759"/>
<proteinExistence type="inferred from homology"/>
<dbReference type="InterPro" id="IPR040911">
    <property type="entry name" value="Exostosin_GT47"/>
</dbReference>
<comment type="similarity">
    <text evidence="2">Belongs to the glycosyltransferase 47 family.</text>
</comment>
<keyword evidence="3" id="KW-0328">Glycosyltransferase</keyword>
<organism evidence="9 10">
    <name type="scientific">Sesamum indicum</name>
    <name type="common">Oriental sesame</name>
    <name type="synonym">Sesamum orientale</name>
    <dbReference type="NCBI Taxonomy" id="4182"/>
    <lineage>
        <taxon>Eukaryota</taxon>
        <taxon>Viridiplantae</taxon>
        <taxon>Streptophyta</taxon>
        <taxon>Embryophyta</taxon>
        <taxon>Tracheophyta</taxon>
        <taxon>Spermatophyta</taxon>
        <taxon>Magnoliopsida</taxon>
        <taxon>eudicotyledons</taxon>
        <taxon>Gunneridae</taxon>
        <taxon>Pentapetalae</taxon>
        <taxon>asterids</taxon>
        <taxon>lamiids</taxon>
        <taxon>Lamiales</taxon>
        <taxon>Pedaliaceae</taxon>
        <taxon>Sesamum</taxon>
    </lineage>
</organism>
<feature type="region of interest" description="Disordered" evidence="6">
    <location>
        <begin position="1"/>
        <end position="20"/>
    </location>
</feature>
<feature type="transmembrane region" description="Helical" evidence="7">
    <location>
        <begin position="761"/>
        <end position="779"/>
    </location>
</feature>
<dbReference type="InterPro" id="IPR004263">
    <property type="entry name" value="Exostosin"/>
</dbReference>
<dbReference type="GeneID" id="105163592"/>
<dbReference type="RefSeq" id="XP_020550476.1">
    <property type="nucleotide sequence ID" value="XM_020694817.1"/>
</dbReference>
<feature type="domain" description="Exostosin GT47" evidence="8">
    <location>
        <begin position="313"/>
        <end position="650"/>
    </location>
</feature>
<keyword evidence="7" id="KW-0472">Membrane</keyword>
<name>A0A8M8V311_SESIN</name>
<evidence type="ECO:0000256" key="6">
    <source>
        <dbReference type="SAM" id="MobiDB-lite"/>
    </source>
</evidence>
<feature type="transmembrane region" description="Helical" evidence="7">
    <location>
        <begin position="114"/>
        <end position="138"/>
    </location>
</feature>
<dbReference type="Pfam" id="PF03016">
    <property type="entry name" value="Exostosin_GT47"/>
    <property type="match status" value="1"/>
</dbReference>
<dbReference type="KEGG" id="sind:105163592"/>
<keyword evidence="4" id="KW-0735">Signal-anchor</keyword>
<evidence type="ECO:0000313" key="9">
    <source>
        <dbReference type="Proteomes" id="UP000504604"/>
    </source>
</evidence>
<evidence type="ECO:0000256" key="5">
    <source>
        <dbReference type="ARBA" id="ARBA00023034"/>
    </source>
</evidence>